<reference evidence="2 3" key="1">
    <citation type="submission" date="2022-09" db="EMBL/GenBank/DDBJ databases">
        <authorList>
            <person name="Han X.L."/>
            <person name="Wang Q."/>
            <person name="Lu T."/>
        </authorList>
    </citation>
    <scope>NUCLEOTIDE SEQUENCE [LARGE SCALE GENOMIC DNA]</scope>
    <source>
        <strain evidence="2 3">WQ 127069</strain>
    </source>
</reference>
<dbReference type="PANTHER" id="PTHR43364:SF1">
    <property type="entry name" value="OXIDOREDUCTASE YDHF"/>
    <property type="match status" value="1"/>
</dbReference>
<dbReference type="InterPro" id="IPR050523">
    <property type="entry name" value="AKR_Detox_Biosynth"/>
</dbReference>
<proteinExistence type="predicted"/>
<protein>
    <submittedName>
        <fullName evidence="2">Aldo/keto reductase</fullName>
    </submittedName>
</protein>
<dbReference type="Proteomes" id="UP001652445">
    <property type="component" value="Unassembled WGS sequence"/>
</dbReference>
<evidence type="ECO:0000313" key="3">
    <source>
        <dbReference type="Proteomes" id="UP001652445"/>
    </source>
</evidence>
<dbReference type="CDD" id="cd19092">
    <property type="entry name" value="AKR_BsYcsN_EcYdhF-like"/>
    <property type="match status" value="1"/>
</dbReference>
<dbReference type="Pfam" id="PF00248">
    <property type="entry name" value="Aldo_ket_red"/>
    <property type="match status" value="1"/>
</dbReference>
<keyword evidence="3" id="KW-1185">Reference proteome</keyword>
<dbReference type="EMBL" id="JAOQIO010000069">
    <property type="protein sequence ID" value="MCU6793875.1"/>
    <property type="molecule type" value="Genomic_DNA"/>
</dbReference>
<evidence type="ECO:0000313" key="2">
    <source>
        <dbReference type="EMBL" id="MCU6793875.1"/>
    </source>
</evidence>
<dbReference type="PANTHER" id="PTHR43364">
    <property type="entry name" value="NADH-SPECIFIC METHYLGLYOXAL REDUCTASE-RELATED"/>
    <property type="match status" value="1"/>
</dbReference>
<dbReference type="InterPro" id="IPR020471">
    <property type="entry name" value="AKR"/>
</dbReference>
<dbReference type="SUPFAM" id="SSF51430">
    <property type="entry name" value="NAD(P)-linked oxidoreductase"/>
    <property type="match status" value="1"/>
</dbReference>
<dbReference type="Gene3D" id="3.20.20.100">
    <property type="entry name" value="NADP-dependent oxidoreductase domain"/>
    <property type="match status" value="1"/>
</dbReference>
<comment type="caution">
    <text evidence="2">The sequence shown here is derived from an EMBL/GenBank/DDBJ whole genome shotgun (WGS) entry which is preliminary data.</text>
</comment>
<dbReference type="PRINTS" id="PR00069">
    <property type="entry name" value="ALDKETRDTASE"/>
</dbReference>
<dbReference type="InterPro" id="IPR036812">
    <property type="entry name" value="NAD(P)_OxRdtase_dom_sf"/>
</dbReference>
<accession>A0ABT2UGW6</accession>
<dbReference type="InterPro" id="IPR023210">
    <property type="entry name" value="NADP_OxRdtase_dom"/>
</dbReference>
<name>A0ABT2UGW6_9BACL</name>
<gene>
    <name evidence="2" type="ORF">OB236_17370</name>
</gene>
<evidence type="ECO:0000259" key="1">
    <source>
        <dbReference type="Pfam" id="PF00248"/>
    </source>
</evidence>
<sequence length="325" mass="35849">MGNKLALHKHGFQASRLVMGCMGLGGGWTREAITADDMKKAHAAVDAALSVSINMFDHANIYAYGKAESAFGQVLKERPELRDQMIIQSKCGIRMEEGPGLPARYDFSEEHIISSVDGILERLGLESIDILLLHRPDPLMEPEVVASAFDKIKKQGKVKSFGVSNMSPTQIRWLQSCLDEPLIVNQLELNLAKLDWIDAGISVNQKAGTQLSFPEGLLEFCQMEHIQVQSWGPLSKGLFSGKDLTDKPETVRKTAELVRQLAEQKGASLEAIVLAWLMRHPSGIQPVLGTTSPDRIRACAEATGIVISREEWYDLYVTSRGVKVP</sequence>
<dbReference type="RefSeq" id="WP_262685101.1">
    <property type="nucleotide sequence ID" value="NZ_JAOQIO010000069.1"/>
</dbReference>
<feature type="domain" description="NADP-dependent oxidoreductase" evidence="1">
    <location>
        <begin position="16"/>
        <end position="312"/>
    </location>
</feature>
<organism evidence="2 3">
    <name type="scientific">Paenibacillus baimaensis</name>
    <dbReference type="NCBI Taxonomy" id="2982185"/>
    <lineage>
        <taxon>Bacteria</taxon>
        <taxon>Bacillati</taxon>
        <taxon>Bacillota</taxon>
        <taxon>Bacilli</taxon>
        <taxon>Bacillales</taxon>
        <taxon>Paenibacillaceae</taxon>
        <taxon>Paenibacillus</taxon>
    </lineage>
</organism>